<evidence type="ECO:0000313" key="1">
    <source>
        <dbReference type="EMBL" id="CDW30520.1"/>
    </source>
</evidence>
<dbReference type="GeneID" id="121122647"/>
<dbReference type="RefSeq" id="XP_040573615.1">
    <property type="nucleotide sequence ID" value="XM_040717681.2"/>
</dbReference>
<dbReference type="OrthoDB" id="5377144at2759"/>
<name>A0A0K2TXE9_LEPSM</name>
<dbReference type="EMBL" id="HACA01013159">
    <property type="protein sequence ID" value="CDW30520.1"/>
    <property type="molecule type" value="Transcribed_RNA"/>
</dbReference>
<dbReference type="KEGG" id="lsm:121122647"/>
<evidence type="ECO:0008006" key="2">
    <source>
        <dbReference type="Google" id="ProtNLM"/>
    </source>
</evidence>
<reference evidence="1" key="1">
    <citation type="submission" date="2014-05" db="EMBL/GenBank/DDBJ databases">
        <authorList>
            <person name="Chronopoulou M."/>
        </authorList>
    </citation>
    <scope>NUCLEOTIDE SEQUENCE</scope>
    <source>
        <tissue evidence="1">Whole organism</tissue>
    </source>
</reference>
<dbReference type="Pfam" id="PF08524">
    <property type="entry name" value="rRNA_processing"/>
    <property type="match status" value="1"/>
</dbReference>
<sequence length="152" mass="18469">MGRKGKDEEKIRLKQIKIDKKKSWRENTYGKKNKVDEWKTQNRKKLEYRYFKMLKKEGIDKQNANLTPIGAEKNNFKKVKEDFKKRKLIAEKKVREDEKKMRFLEKQKAKEAYQKKKAEKFKILSQRTRKGQPLMKGRLQLLYEKIKENSSN</sequence>
<accession>A0A0K2TXE9</accession>
<dbReference type="AlphaFoldDB" id="A0A0K2TXE9"/>
<dbReference type="InterPro" id="IPR013730">
    <property type="entry name" value="Fyv7/TAP26"/>
</dbReference>
<protein>
    <recommendedName>
        <fullName evidence="2">Thyroid transcription factor 1-associated protein 26</fullName>
    </recommendedName>
</protein>
<organism evidence="1">
    <name type="scientific">Lepeophtheirus salmonis</name>
    <name type="common">Salmon louse</name>
    <name type="synonym">Caligus salmonis</name>
    <dbReference type="NCBI Taxonomy" id="72036"/>
    <lineage>
        <taxon>Eukaryota</taxon>
        <taxon>Metazoa</taxon>
        <taxon>Ecdysozoa</taxon>
        <taxon>Arthropoda</taxon>
        <taxon>Crustacea</taxon>
        <taxon>Multicrustacea</taxon>
        <taxon>Hexanauplia</taxon>
        <taxon>Copepoda</taxon>
        <taxon>Siphonostomatoida</taxon>
        <taxon>Caligidae</taxon>
        <taxon>Lepeophtheirus</taxon>
    </lineage>
</organism>
<proteinExistence type="predicted"/>